<dbReference type="AlphaFoldDB" id="A0A8J2Z7H5"/>
<feature type="domain" description="Penicillin-binding protein dimerisation" evidence="7">
    <location>
        <begin position="92"/>
        <end position="199"/>
    </location>
</feature>
<keyword evidence="5" id="KW-0812">Transmembrane</keyword>
<feature type="transmembrane region" description="Helical" evidence="5">
    <location>
        <begin position="38"/>
        <end position="62"/>
    </location>
</feature>
<reference evidence="8 9" key="1">
    <citation type="journal article" date="2014" name="Int. J. Syst. Evol. Microbiol.">
        <title>Complete genome sequence of Corynebacterium casei LMG S-19264T (=DSM 44701T), isolated from a smear-ripened cheese.</title>
        <authorList>
            <consortium name="US DOE Joint Genome Institute (JGI-PGF)"/>
            <person name="Walter F."/>
            <person name="Albersmeier A."/>
            <person name="Kalinowski J."/>
            <person name="Ruckert C."/>
        </authorList>
    </citation>
    <scope>NUCLEOTIDE SEQUENCE [LARGE SCALE GENOMIC DNA]</scope>
    <source>
        <strain evidence="8 9">CGMCC 1.16330</strain>
    </source>
</reference>
<name>A0A8J2Z7H5_9PROT</name>
<feature type="compositionally biased region" description="Low complexity" evidence="4">
    <location>
        <begin position="643"/>
        <end position="716"/>
    </location>
</feature>
<dbReference type="Gene3D" id="3.40.710.10">
    <property type="entry name" value="DD-peptidase/beta-lactamase superfamily"/>
    <property type="match status" value="1"/>
</dbReference>
<keyword evidence="2" id="KW-0378">Hydrolase</keyword>
<protein>
    <recommendedName>
        <fullName evidence="10">Peptidoglycan glycosyltransferase</fullName>
    </recommendedName>
</protein>
<feature type="domain" description="Penicillin-binding protein transpeptidase" evidence="6">
    <location>
        <begin position="249"/>
        <end position="555"/>
    </location>
</feature>
<evidence type="ECO:0008006" key="10">
    <source>
        <dbReference type="Google" id="ProtNLM"/>
    </source>
</evidence>
<dbReference type="InterPro" id="IPR005311">
    <property type="entry name" value="PBP_dimer"/>
</dbReference>
<sequence length="727" mass="76487">MAPAGGLPATARERAALVRVTQPELARRAVIERTRGRLVLTALGFGLLFGAVGLKLALATVFDPMQPRRTAAAAGVAAPAPTPAAAAPARRRAPIMDRNGELLAISLPITALAANPRQIHDPAEVADRLRTVLPELDRERLIQRLSGERQFAYVHRSLTPRQQQAVNDLGIAGLFFEEAERRYYPQGRAAVHVLGAVDVDGNGIAGVERSFDERLRRGEALRLAIDVRVQLALRDAVRRAIAEFDGIGGAGVLMDVGTGELLGLVSLPDYDASDPAGLQQRAGAGGESERERRERQANDPRFNRVTVGVYEPGSTFKLMTAAMALEYGVVQPWHGYSAAAPIRYGRFTINDFRGKGRWLALPEIIAYSSNIASAHMAAAVGPTRQREFLTRMGMASRLRVELPETALPLVPRAQDWREINAMTIGFGHGISVTPLHVVTGVAALANGGIYRQPTLLAQPPGTVREGTRVISERTSDLMRRLMRLVVTEGSGRSAEVAGYFVGGKTGTAQKTGPRGGYLPNKRIAAFVGVFPIHAPRYALYVMVDEPKPNARSHGYATAGWVAAPAANMVISRVAPILGLLPETDRAQEIGQQIAMPMNGRMTLPPMGERPEWILAQQAAAQQAAAAAAAATAARAGAGGARGGTRPARAASPAAGSPSPDAPAAARPPRAAAPPAAAPSGAAPPRRPAAAPTAAGAGTPPGRAAEAPPAPAAAPARPAREARLAEAR</sequence>
<dbReference type="InterPro" id="IPR012338">
    <property type="entry name" value="Beta-lactam/transpept-like"/>
</dbReference>
<evidence type="ECO:0000256" key="1">
    <source>
        <dbReference type="ARBA" id="ARBA00004370"/>
    </source>
</evidence>
<dbReference type="PANTHER" id="PTHR30627:SF1">
    <property type="entry name" value="PEPTIDOGLYCAN D,D-TRANSPEPTIDASE FTSI"/>
    <property type="match status" value="1"/>
</dbReference>
<evidence type="ECO:0000256" key="3">
    <source>
        <dbReference type="ARBA" id="ARBA00023136"/>
    </source>
</evidence>
<dbReference type="Gene3D" id="3.90.1310.10">
    <property type="entry name" value="Penicillin-binding protein 2a (Domain 2)"/>
    <property type="match status" value="1"/>
</dbReference>
<feature type="compositionally biased region" description="Basic and acidic residues" evidence="4">
    <location>
        <begin position="717"/>
        <end position="727"/>
    </location>
</feature>
<keyword evidence="9" id="KW-1185">Reference proteome</keyword>
<dbReference type="Pfam" id="PF03717">
    <property type="entry name" value="PBP_dimer"/>
    <property type="match status" value="1"/>
</dbReference>
<feature type="region of interest" description="Disordered" evidence="4">
    <location>
        <begin position="276"/>
        <end position="298"/>
    </location>
</feature>
<gene>
    <name evidence="8" type="ORF">GCM10010964_00940</name>
</gene>
<comment type="subcellular location">
    <subcellularLocation>
        <location evidence="1">Membrane</location>
    </subcellularLocation>
</comment>
<evidence type="ECO:0000256" key="4">
    <source>
        <dbReference type="SAM" id="MobiDB-lite"/>
    </source>
</evidence>
<evidence type="ECO:0000259" key="6">
    <source>
        <dbReference type="Pfam" id="PF00905"/>
    </source>
</evidence>
<dbReference type="SUPFAM" id="SSF56601">
    <property type="entry name" value="beta-lactamase/transpeptidase-like"/>
    <property type="match status" value="1"/>
</dbReference>
<evidence type="ECO:0000256" key="5">
    <source>
        <dbReference type="SAM" id="Phobius"/>
    </source>
</evidence>
<dbReference type="EMBL" id="BMKS01000001">
    <property type="protein sequence ID" value="GGG16436.1"/>
    <property type="molecule type" value="Genomic_DNA"/>
</dbReference>
<evidence type="ECO:0000259" key="7">
    <source>
        <dbReference type="Pfam" id="PF03717"/>
    </source>
</evidence>
<dbReference type="InterPro" id="IPR036138">
    <property type="entry name" value="PBP_dimer_sf"/>
</dbReference>
<dbReference type="InterPro" id="IPR001460">
    <property type="entry name" value="PCN-bd_Tpept"/>
</dbReference>
<dbReference type="PANTHER" id="PTHR30627">
    <property type="entry name" value="PEPTIDOGLYCAN D,D-TRANSPEPTIDASE"/>
    <property type="match status" value="1"/>
</dbReference>
<proteinExistence type="predicted"/>
<feature type="compositionally biased region" description="Basic and acidic residues" evidence="4">
    <location>
        <begin position="287"/>
        <end position="298"/>
    </location>
</feature>
<comment type="caution">
    <text evidence="8">The sequence shown here is derived from an EMBL/GenBank/DDBJ whole genome shotgun (WGS) entry which is preliminary data.</text>
</comment>
<dbReference type="Gene3D" id="3.30.450.330">
    <property type="match status" value="1"/>
</dbReference>
<keyword evidence="3 5" id="KW-0472">Membrane</keyword>
<evidence type="ECO:0000313" key="8">
    <source>
        <dbReference type="EMBL" id="GGG16436.1"/>
    </source>
</evidence>
<organism evidence="8 9">
    <name type="scientific">Caldovatus sediminis</name>
    <dbReference type="NCBI Taxonomy" id="2041189"/>
    <lineage>
        <taxon>Bacteria</taxon>
        <taxon>Pseudomonadati</taxon>
        <taxon>Pseudomonadota</taxon>
        <taxon>Alphaproteobacteria</taxon>
        <taxon>Acetobacterales</taxon>
        <taxon>Roseomonadaceae</taxon>
        <taxon>Caldovatus</taxon>
    </lineage>
</organism>
<dbReference type="GO" id="GO:0004180">
    <property type="term" value="F:carboxypeptidase activity"/>
    <property type="evidence" value="ECO:0007669"/>
    <property type="project" value="UniProtKB-KW"/>
</dbReference>
<dbReference type="Pfam" id="PF00905">
    <property type="entry name" value="Transpeptidase"/>
    <property type="match status" value="1"/>
</dbReference>
<dbReference type="Proteomes" id="UP000597507">
    <property type="component" value="Unassembled WGS sequence"/>
</dbReference>
<keyword evidence="2" id="KW-0645">Protease</keyword>
<dbReference type="GO" id="GO:0005886">
    <property type="term" value="C:plasma membrane"/>
    <property type="evidence" value="ECO:0007669"/>
    <property type="project" value="TreeGrafter"/>
</dbReference>
<evidence type="ECO:0000256" key="2">
    <source>
        <dbReference type="ARBA" id="ARBA00022645"/>
    </source>
</evidence>
<keyword evidence="5" id="KW-1133">Transmembrane helix</keyword>
<feature type="region of interest" description="Disordered" evidence="4">
    <location>
        <begin position="637"/>
        <end position="727"/>
    </location>
</feature>
<evidence type="ECO:0000313" key="9">
    <source>
        <dbReference type="Proteomes" id="UP000597507"/>
    </source>
</evidence>
<dbReference type="InterPro" id="IPR050515">
    <property type="entry name" value="Beta-lactam/transpept"/>
</dbReference>
<dbReference type="GO" id="GO:0071555">
    <property type="term" value="P:cell wall organization"/>
    <property type="evidence" value="ECO:0007669"/>
    <property type="project" value="TreeGrafter"/>
</dbReference>
<dbReference type="SUPFAM" id="SSF56519">
    <property type="entry name" value="Penicillin binding protein dimerisation domain"/>
    <property type="match status" value="1"/>
</dbReference>
<dbReference type="GO" id="GO:0008658">
    <property type="term" value="F:penicillin binding"/>
    <property type="evidence" value="ECO:0007669"/>
    <property type="project" value="InterPro"/>
</dbReference>
<keyword evidence="2" id="KW-0121">Carboxypeptidase</keyword>
<accession>A0A8J2Z7H5</accession>